<evidence type="ECO:0008006" key="5">
    <source>
        <dbReference type="Google" id="ProtNLM"/>
    </source>
</evidence>
<gene>
    <name evidence="3" type="ORF">PR003_g24008</name>
</gene>
<comment type="caution">
    <text evidence="3">The sequence shown here is derived from an EMBL/GenBank/DDBJ whole genome shotgun (WGS) entry which is preliminary data.</text>
</comment>
<evidence type="ECO:0000256" key="2">
    <source>
        <dbReference type="SAM" id="MobiDB-lite"/>
    </source>
</evidence>
<dbReference type="AlphaFoldDB" id="A0A6A4CUV0"/>
<dbReference type="SUPFAM" id="SSF57997">
    <property type="entry name" value="Tropomyosin"/>
    <property type="match status" value="1"/>
</dbReference>
<reference evidence="3 4" key="1">
    <citation type="submission" date="2018-08" db="EMBL/GenBank/DDBJ databases">
        <title>Genomic investigation of the strawberry pathogen Phytophthora fragariae indicates pathogenicity is determined by transcriptional variation in three key races.</title>
        <authorList>
            <person name="Adams T.M."/>
            <person name="Armitage A.D."/>
            <person name="Sobczyk M.K."/>
            <person name="Bates H.J."/>
            <person name="Dunwell J.M."/>
            <person name="Nellist C.F."/>
            <person name="Harrison R.J."/>
        </authorList>
    </citation>
    <scope>NUCLEOTIDE SEQUENCE [LARGE SCALE GENOMIC DNA]</scope>
    <source>
        <strain evidence="3 4">SCRP333</strain>
    </source>
</reference>
<feature type="region of interest" description="Disordered" evidence="2">
    <location>
        <begin position="1"/>
        <end position="23"/>
    </location>
</feature>
<evidence type="ECO:0000256" key="1">
    <source>
        <dbReference type="SAM" id="Coils"/>
    </source>
</evidence>
<organism evidence="3 4">
    <name type="scientific">Phytophthora rubi</name>
    <dbReference type="NCBI Taxonomy" id="129364"/>
    <lineage>
        <taxon>Eukaryota</taxon>
        <taxon>Sar</taxon>
        <taxon>Stramenopiles</taxon>
        <taxon>Oomycota</taxon>
        <taxon>Peronosporomycetes</taxon>
        <taxon>Peronosporales</taxon>
        <taxon>Peronosporaceae</taxon>
        <taxon>Phytophthora</taxon>
    </lineage>
</organism>
<keyword evidence="4" id="KW-1185">Reference proteome</keyword>
<sequence length="356" mass="40017">MASNSSSPSSPSGSPQAAATADELRRLNSLLRGRLASAHADFQTATSARSLTADQQHRLSRTLLPQTHDLRALEDLYGAQQREVGHLRAEIASFQDAGDSRSGPDPDVVNLESQLRQHEADFRNLESRFDHVVPERDVLQYQSDHLAEEVRLAGDEIEQFHEDRNDLDRARENAEHELLLTETSLAQTTEALRQAESRVVVLETSASGDAPAPDRLVQERDDAQAAAVHAGDQMNAMKEDLQAFQRMYHESSADLNRLRAVHAASTDDLIHTVRDRDTARVDADRLRGDLSDLRTDLAAAKTSQEAPVKQLAETTRRLRDLEHYNRVLLRERDAARHTRDQSVTRCNRIWTRHVRS</sequence>
<accession>A0A6A4CUV0</accession>
<dbReference type="EMBL" id="QXFT01002621">
    <property type="protein sequence ID" value="KAE9295461.1"/>
    <property type="molecule type" value="Genomic_DNA"/>
</dbReference>
<protein>
    <recommendedName>
        <fullName evidence="5">Autophagy-related protein 16 domain-containing protein</fullName>
    </recommendedName>
</protein>
<proteinExistence type="predicted"/>
<name>A0A6A4CUV0_9STRA</name>
<evidence type="ECO:0000313" key="3">
    <source>
        <dbReference type="EMBL" id="KAE9295461.1"/>
    </source>
</evidence>
<evidence type="ECO:0000313" key="4">
    <source>
        <dbReference type="Proteomes" id="UP000434957"/>
    </source>
</evidence>
<keyword evidence="1" id="KW-0175">Coiled coil</keyword>
<dbReference type="Proteomes" id="UP000434957">
    <property type="component" value="Unassembled WGS sequence"/>
</dbReference>
<feature type="coiled-coil region" evidence="1">
    <location>
        <begin position="157"/>
        <end position="205"/>
    </location>
</feature>